<protein>
    <submittedName>
        <fullName evidence="8">FAD-dependent pyridine nucleotide-disulfide oxidoreductase</fullName>
    </submittedName>
</protein>
<dbReference type="InterPro" id="IPR023753">
    <property type="entry name" value="FAD/NAD-binding_dom"/>
</dbReference>
<dbReference type="InterPro" id="IPR036873">
    <property type="entry name" value="Rhodanese-like_dom_sf"/>
</dbReference>
<evidence type="ECO:0000313" key="9">
    <source>
        <dbReference type="Proteomes" id="UP000014977"/>
    </source>
</evidence>
<keyword evidence="9" id="KW-1185">Reference proteome</keyword>
<keyword evidence="3" id="KW-0285">Flavoprotein</keyword>
<evidence type="ECO:0000256" key="2">
    <source>
        <dbReference type="ARBA" id="ARBA00009130"/>
    </source>
</evidence>
<evidence type="ECO:0000256" key="1">
    <source>
        <dbReference type="ARBA" id="ARBA00001974"/>
    </source>
</evidence>
<comment type="caution">
    <text evidence="8">The sequence shown here is derived from an EMBL/GenBank/DDBJ whole genome shotgun (WGS) entry which is preliminary data.</text>
</comment>
<dbReference type="SUPFAM" id="SSF52821">
    <property type="entry name" value="Rhodanese/Cell cycle control phosphatase"/>
    <property type="match status" value="1"/>
</dbReference>
<dbReference type="SMART" id="SM00450">
    <property type="entry name" value="RHOD"/>
    <property type="match status" value="1"/>
</dbReference>
<dbReference type="SUPFAM" id="SSF55424">
    <property type="entry name" value="FAD/NAD-linked reductases, dimerisation (C-terminal) domain"/>
    <property type="match status" value="1"/>
</dbReference>
<dbReference type="PANTHER" id="PTHR43429:SF1">
    <property type="entry name" value="NAD(P)H SULFUR OXIDOREDUCTASE (COA-DEPENDENT)"/>
    <property type="match status" value="1"/>
</dbReference>
<evidence type="ECO:0000259" key="7">
    <source>
        <dbReference type="PROSITE" id="PS50206"/>
    </source>
</evidence>
<comment type="similarity">
    <text evidence="2">Belongs to the class-III pyridine nucleotide-disulfide oxidoreductase family.</text>
</comment>
<dbReference type="RefSeq" id="WP_020877454.1">
    <property type="nucleotide sequence ID" value="NZ_ATHJ01000091.1"/>
</dbReference>
<dbReference type="STRING" id="897.B2D07_17470"/>
<accession>S7V3F7</accession>
<evidence type="ECO:0000256" key="5">
    <source>
        <dbReference type="ARBA" id="ARBA00023002"/>
    </source>
</evidence>
<keyword evidence="6" id="KW-0676">Redox-active center</keyword>
<dbReference type="AlphaFoldDB" id="S7V3F7"/>
<dbReference type="OrthoDB" id="9769238at2"/>
<dbReference type="EMBL" id="ATHJ01000091">
    <property type="protein sequence ID" value="EPR39193.1"/>
    <property type="molecule type" value="Genomic_DNA"/>
</dbReference>
<dbReference type="PRINTS" id="PR00368">
    <property type="entry name" value="FADPNR"/>
</dbReference>
<dbReference type="eggNOG" id="COG0446">
    <property type="taxonomic scope" value="Bacteria"/>
</dbReference>
<dbReference type="Pfam" id="PF07992">
    <property type="entry name" value="Pyr_redox_2"/>
    <property type="match status" value="1"/>
</dbReference>
<keyword evidence="4" id="KW-0274">FAD</keyword>
<proteinExistence type="inferred from homology"/>
<dbReference type="Pfam" id="PF00581">
    <property type="entry name" value="Rhodanese"/>
    <property type="match status" value="1"/>
</dbReference>
<dbReference type="InterPro" id="IPR036188">
    <property type="entry name" value="FAD/NAD-bd_sf"/>
</dbReference>
<evidence type="ECO:0000256" key="3">
    <source>
        <dbReference type="ARBA" id="ARBA00022630"/>
    </source>
</evidence>
<feature type="domain" description="Rhodanese" evidence="7">
    <location>
        <begin position="477"/>
        <end position="560"/>
    </location>
</feature>
<dbReference type="InterPro" id="IPR050260">
    <property type="entry name" value="FAD-bd_OxRdtase"/>
</dbReference>
<evidence type="ECO:0000313" key="8">
    <source>
        <dbReference type="EMBL" id="EPR39193.1"/>
    </source>
</evidence>
<gene>
    <name evidence="8" type="ORF">dsmv_2697</name>
</gene>
<dbReference type="Proteomes" id="UP000014977">
    <property type="component" value="Unassembled WGS sequence"/>
</dbReference>
<reference evidence="8 9" key="1">
    <citation type="journal article" date="2013" name="Genome Announc.">
        <title>Draft genome sequences for three mercury-methylating, sulfate-reducing bacteria.</title>
        <authorList>
            <person name="Brown S.D."/>
            <person name="Hurt R.A.Jr."/>
            <person name="Gilmour C.C."/>
            <person name="Elias D.A."/>
        </authorList>
    </citation>
    <scope>NUCLEOTIDE SEQUENCE [LARGE SCALE GENOMIC DNA]</scope>
    <source>
        <strain evidence="8 9">DSM 2059</strain>
    </source>
</reference>
<dbReference type="Gene3D" id="3.40.250.10">
    <property type="entry name" value="Rhodanese-like domain"/>
    <property type="match status" value="1"/>
</dbReference>
<dbReference type="GO" id="GO:0016491">
    <property type="term" value="F:oxidoreductase activity"/>
    <property type="evidence" value="ECO:0007669"/>
    <property type="project" value="UniProtKB-KW"/>
</dbReference>
<dbReference type="Pfam" id="PF02852">
    <property type="entry name" value="Pyr_redox_dim"/>
    <property type="match status" value="1"/>
</dbReference>
<dbReference type="InterPro" id="IPR016156">
    <property type="entry name" value="FAD/NAD-linked_Rdtase_dimer_sf"/>
</dbReference>
<comment type="cofactor">
    <cofactor evidence="1">
        <name>FAD</name>
        <dbReference type="ChEBI" id="CHEBI:57692"/>
    </cofactor>
</comment>
<dbReference type="Gene3D" id="3.50.50.60">
    <property type="entry name" value="FAD/NAD(P)-binding domain"/>
    <property type="match status" value="2"/>
</dbReference>
<dbReference type="eggNOG" id="COG0607">
    <property type="taxonomic scope" value="Bacteria"/>
</dbReference>
<organism evidence="8 9">
    <name type="scientific">Desulfococcus multivorans DSM 2059</name>
    <dbReference type="NCBI Taxonomy" id="1121405"/>
    <lineage>
        <taxon>Bacteria</taxon>
        <taxon>Pseudomonadati</taxon>
        <taxon>Thermodesulfobacteriota</taxon>
        <taxon>Desulfobacteria</taxon>
        <taxon>Desulfobacterales</taxon>
        <taxon>Desulfococcaceae</taxon>
        <taxon>Desulfococcus</taxon>
    </lineage>
</organism>
<dbReference type="InterPro" id="IPR001763">
    <property type="entry name" value="Rhodanese-like_dom"/>
</dbReference>
<dbReference type="InterPro" id="IPR004099">
    <property type="entry name" value="Pyr_nucl-diS_OxRdtase_dimer"/>
</dbReference>
<sequence length="565" mass="61077">MTSPLNVVVIGGVAAGPKTAARLKRIMPEARVTLIDKDRIVSYGACGLPYYVEGLFDDINTLMETPVGVARTPVFFDKVKGFSVRTRTEALAIDRKNRQVRVRNLDSGEEADLPYDKLVIATGGYPFRPPIPGVDLKNVWFMTHPDDARTLVEEIQAQGLKKAVMVGAGFIGIEMAEALKHRGLDVTVVEMVDQIMPGILDKDVATFAAKHLRAKGVKLVLGERVTAIEGDTRAAAVKTDRQKIDADLVVIAVGTRPNDRLARAADLDCMARGGIIINEYCQTSDPNIYAGGDCVVNRYAGKIAGSRLFVALGSTANKHGRIIANHIAGKATPFSGITCTGIVRAFDFTLGRTGLSEQQARNLNMEIETVTWSGPDMPHYMPGSGPFIIKMIASKRDRKLLGVQVAGMGNGAKRIDVSAAVILLGGTLDDVSDVDFGYAPPYSPPIDPLATCAHVLTNKLDGLARGISAFEAKAIIDRGDALLLDVRTPQEFATVQLPYDVVHIPLGALREKSAELPRDRDILAFCKVSMRGYEAQLILNAAGFDRVRFIEGGIIGWPFEVRNLS</sequence>
<keyword evidence="5" id="KW-0560">Oxidoreductase</keyword>
<dbReference type="CDD" id="cd00158">
    <property type="entry name" value="RHOD"/>
    <property type="match status" value="1"/>
</dbReference>
<dbReference type="PRINTS" id="PR00411">
    <property type="entry name" value="PNDRDTASEI"/>
</dbReference>
<dbReference type="PANTHER" id="PTHR43429">
    <property type="entry name" value="PYRIDINE NUCLEOTIDE-DISULFIDE OXIDOREDUCTASE DOMAIN-CONTAINING"/>
    <property type="match status" value="1"/>
</dbReference>
<dbReference type="PROSITE" id="PS50206">
    <property type="entry name" value="RHODANESE_3"/>
    <property type="match status" value="1"/>
</dbReference>
<evidence type="ECO:0000256" key="4">
    <source>
        <dbReference type="ARBA" id="ARBA00022827"/>
    </source>
</evidence>
<name>S7V3F7_DESML</name>
<evidence type="ECO:0000256" key="6">
    <source>
        <dbReference type="ARBA" id="ARBA00023284"/>
    </source>
</evidence>
<dbReference type="SUPFAM" id="SSF51905">
    <property type="entry name" value="FAD/NAD(P)-binding domain"/>
    <property type="match status" value="1"/>
</dbReference>